<proteinExistence type="predicted"/>
<dbReference type="AlphaFoldDB" id="A0A176TD83"/>
<gene>
    <name evidence="1" type="ORF">LPB303_05325</name>
</gene>
<comment type="caution">
    <text evidence="1">The sequence shown here is derived from an EMBL/GenBank/DDBJ whole genome shotgun (WGS) entry which is preliminary data.</text>
</comment>
<accession>A0A176TD83</accession>
<organism evidence="1 2">
    <name type="scientific">Polaribacter atrinae</name>
    <dbReference type="NCBI Taxonomy" id="1333662"/>
    <lineage>
        <taxon>Bacteria</taxon>
        <taxon>Pseudomonadati</taxon>
        <taxon>Bacteroidota</taxon>
        <taxon>Flavobacteriia</taxon>
        <taxon>Flavobacteriales</taxon>
        <taxon>Flavobacteriaceae</taxon>
    </lineage>
</organism>
<sequence length="225" mass="26998">MKKILFVFTLFFASSLIAQKGYWLCKNYKIIDSTKAWTPGSVGLVLDFKNSKILHIARDTSVNVLIDKKNKTINLKSDTLPISYKIVNNIIEMKGHNTIDLFYPFEFKKDLNFSEEEVSKLLITKRIKPIEDSLRITFRGYKIKGHRNPKARIFQTIYTDRDLFFNFWFLEKINNNLFLCFYTEHEPHKINYHRVLEVNKKYIELEPVIEYPRRPKLRRLEFKEY</sequence>
<reference evidence="1 2" key="1">
    <citation type="submission" date="2016-02" db="EMBL/GenBank/DDBJ databases">
        <title>Draft genome sequence of Polaribacter atrinae KACC17473.</title>
        <authorList>
            <person name="Shin S.-K."/>
            <person name="Yi H."/>
        </authorList>
    </citation>
    <scope>NUCLEOTIDE SEQUENCE [LARGE SCALE GENOMIC DNA]</scope>
    <source>
        <strain evidence="1 2">KACC 17473</strain>
    </source>
</reference>
<dbReference type="EMBL" id="LVWE01000010">
    <property type="protein sequence ID" value="OAD45709.1"/>
    <property type="molecule type" value="Genomic_DNA"/>
</dbReference>
<dbReference type="OrthoDB" id="755509at2"/>
<evidence type="ECO:0000313" key="2">
    <source>
        <dbReference type="Proteomes" id="UP000076923"/>
    </source>
</evidence>
<protein>
    <submittedName>
        <fullName evidence="1">Uncharacterized protein</fullName>
    </submittedName>
</protein>
<name>A0A176TD83_9FLAO</name>
<evidence type="ECO:0000313" key="1">
    <source>
        <dbReference type="EMBL" id="OAD45709.1"/>
    </source>
</evidence>
<dbReference type="Proteomes" id="UP000076923">
    <property type="component" value="Unassembled WGS sequence"/>
</dbReference>
<dbReference type="RefSeq" id="WP_068448669.1">
    <property type="nucleotide sequence ID" value="NZ_CP150660.1"/>
</dbReference>
<dbReference type="STRING" id="1333662.LPB303_05325"/>
<keyword evidence="2" id="KW-1185">Reference proteome</keyword>